<sequence>MKHSEQPYLIVIDNDEDDHKAIRECFAQSSPGNAIKSFYDGPDALVYLSTCKTDCLPRLILLDFNMPKLTGIEVMENIRLMPHMAGVPIAMWTSSMSPEHRRLAAERGVVAYYTKPYSHAELTQLVEELQQYISMQK</sequence>
<dbReference type="InterPro" id="IPR001789">
    <property type="entry name" value="Sig_transdc_resp-reg_receiver"/>
</dbReference>
<keyword evidence="4" id="KW-1185">Reference proteome</keyword>
<dbReference type="PROSITE" id="PS50110">
    <property type="entry name" value="RESPONSE_REGULATORY"/>
    <property type="match status" value="1"/>
</dbReference>
<evidence type="ECO:0000313" key="3">
    <source>
        <dbReference type="EMBL" id="UYQ95743.1"/>
    </source>
</evidence>
<dbReference type="PANTHER" id="PTHR44520:SF2">
    <property type="entry name" value="RESPONSE REGULATOR RCP1"/>
    <property type="match status" value="1"/>
</dbReference>
<dbReference type="EMBL" id="CP107006">
    <property type="protein sequence ID" value="UYQ95743.1"/>
    <property type="molecule type" value="Genomic_DNA"/>
</dbReference>
<organism evidence="3 4">
    <name type="scientific">Chitinophaga horti</name>
    <dbReference type="NCBI Taxonomy" id="2920382"/>
    <lineage>
        <taxon>Bacteria</taxon>
        <taxon>Pseudomonadati</taxon>
        <taxon>Bacteroidota</taxon>
        <taxon>Chitinophagia</taxon>
        <taxon>Chitinophagales</taxon>
        <taxon>Chitinophagaceae</taxon>
        <taxon>Chitinophaga</taxon>
    </lineage>
</organism>
<dbReference type="Gene3D" id="3.40.50.2300">
    <property type="match status" value="1"/>
</dbReference>
<evidence type="ECO:0000259" key="2">
    <source>
        <dbReference type="PROSITE" id="PS50110"/>
    </source>
</evidence>
<dbReference type="PANTHER" id="PTHR44520">
    <property type="entry name" value="RESPONSE REGULATOR RCP1-RELATED"/>
    <property type="match status" value="1"/>
</dbReference>
<dbReference type="InterPro" id="IPR011006">
    <property type="entry name" value="CheY-like_superfamily"/>
</dbReference>
<dbReference type="InterPro" id="IPR052893">
    <property type="entry name" value="TCS_response_regulator"/>
</dbReference>
<evidence type="ECO:0000256" key="1">
    <source>
        <dbReference type="PROSITE-ProRule" id="PRU00169"/>
    </source>
</evidence>
<dbReference type="SMART" id="SM00448">
    <property type="entry name" value="REC"/>
    <property type="match status" value="1"/>
</dbReference>
<name>A0ABY6J7X8_9BACT</name>
<accession>A0ABY6J7X8</accession>
<dbReference type="Proteomes" id="UP001162741">
    <property type="component" value="Chromosome"/>
</dbReference>
<keyword evidence="1" id="KW-0597">Phosphoprotein</keyword>
<evidence type="ECO:0000313" key="4">
    <source>
        <dbReference type="Proteomes" id="UP001162741"/>
    </source>
</evidence>
<dbReference type="Pfam" id="PF00072">
    <property type="entry name" value="Response_reg"/>
    <property type="match status" value="1"/>
</dbReference>
<feature type="domain" description="Response regulatory" evidence="2">
    <location>
        <begin position="8"/>
        <end position="130"/>
    </location>
</feature>
<proteinExistence type="predicted"/>
<gene>
    <name evidence="3" type="ORF">MKQ68_11585</name>
</gene>
<dbReference type="SUPFAM" id="SSF52172">
    <property type="entry name" value="CheY-like"/>
    <property type="match status" value="1"/>
</dbReference>
<protein>
    <submittedName>
        <fullName evidence="3">Response regulator</fullName>
    </submittedName>
</protein>
<reference evidence="3" key="1">
    <citation type="submission" date="2022-10" db="EMBL/GenBank/DDBJ databases">
        <title>Chitinophaga sp. nov., isolated from soil.</title>
        <authorList>
            <person name="Jeon C.O."/>
        </authorList>
    </citation>
    <scope>NUCLEOTIDE SEQUENCE</scope>
    <source>
        <strain evidence="3">R8</strain>
    </source>
</reference>
<dbReference type="RefSeq" id="WP_244843278.1">
    <property type="nucleotide sequence ID" value="NZ_CP107006.1"/>
</dbReference>
<feature type="modified residue" description="4-aspartylphosphate" evidence="1">
    <location>
        <position position="63"/>
    </location>
</feature>